<dbReference type="AlphaFoldDB" id="A0A251NQ68"/>
<dbReference type="Proteomes" id="UP000006882">
    <property type="component" value="Chromosome G6"/>
</dbReference>
<reference evidence="2 3" key="1">
    <citation type="journal article" date="2013" name="Nat. Genet.">
        <title>The high-quality draft genome of peach (Prunus persica) identifies unique patterns of genetic diversity, domestication and genome evolution.</title>
        <authorList>
            <consortium name="International Peach Genome Initiative"/>
            <person name="Verde I."/>
            <person name="Abbott A.G."/>
            <person name="Scalabrin S."/>
            <person name="Jung S."/>
            <person name="Shu S."/>
            <person name="Marroni F."/>
            <person name="Zhebentyayeva T."/>
            <person name="Dettori M.T."/>
            <person name="Grimwood J."/>
            <person name="Cattonaro F."/>
            <person name="Zuccolo A."/>
            <person name="Rossini L."/>
            <person name="Jenkins J."/>
            <person name="Vendramin E."/>
            <person name="Meisel L.A."/>
            <person name="Decroocq V."/>
            <person name="Sosinski B."/>
            <person name="Prochnik S."/>
            <person name="Mitros T."/>
            <person name="Policriti A."/>
            <person name="Cipriani G."/>
            <person name="Dondini L."/>
            <person name="Ficklin S."/>
            <person name="Goodstein D.M."/>
            <person name="Xuan P."/>
            <person name="Del Fabbro C."/>
            <person name="Aramini V."/>
            <person name="Copetti D."/>
            <person name="Gonzalez S."/>
            <person name="Horner D.S."/>
            <person name="Falchi R."/>
            <person name="Lucas S."/>
            <person name="Mica E."/>
            <person name="Maldonado J."/>
            <person name="Lazzari B."/>
            <person name="Bielenberg D."/>
            <person name="Pirona R."/>
            <person name="Miculan M."/>
            <person name="Barakat A."/>
            <person name="Testolin R."/>
            <person name="Stella A."/>
            <person name="Tartarini S."/>
            <person name="Tonutti P."/>
            <person name="Arus P."/>
            <person name="Orellana A."/>
            <person name="Wells C."/>
            <person name="Main D."/>
            <person name="Vizzotto G."/>
            <person name="Silva H."/>
            <person name="Salamini F."/>
            <person name="Schmutz J."/>
            <person name="Morgante M."/>
            <person name="Rokhsar D.S."/>
        </authorList>
    </citation>
    <scope>NUCLEOTIDE SEQUENCE [LARGE SCALE GENOMIC DNA]</scope>
    <source>
        <strain evidence="3">cv. Nemared</strain>
    </source>
</reference>
<gene>
    <name evidence="2" type="ORF">PRUPE_6G140200</name>
</gene>
<dbReference type="Gramene" id="ONI01449">
    <property type="protein sequence ID" value="ONI01449"/>
    <property type="gene ID" value="PRUPE_6G140200"/>
</dbReference>
<feature type="transmembrane region" description="Helical" evidence="1">
    <location>
        <begin position="26"/>
        <end position="47"/>
    </location>
</feature>
<protein>
    <submittedName>
        <fullName evidence="2">Uncharacterized protein</fullName>
    </submittedName>
</protein>
<keyword evidence="1" id="KW-1133">Transmembrane helix</keyword>
<keyword evidence="3" id="KW-1185">Reference proteome</keyword>
<proteinExistence type="predicted"/>
<name>A0A251NQ68_PRUPE</name>
<sequence>MTVGDWINYRRWDGKWLWMSLGWSEVVASTWVVAGALVVVGAWVSGLSNPIQAKKV</sequence>
<evidence type="ECO:0000256" key="1">
    <source>
        <dbReference type="SAM" id="Phobius"/>
    </source>
</evidence>
<organism evidence="2 3">
    <name type="scientific">Prunus persica</name>
    <name type="common">Peach</name>
    <name type="synonym">Amygdalus persica</name>
    <dbReference type="NCBI Taxonomy" id="3760"/>
    <lineage>
        <taxon>Eukaryota</taxon>
        <taxon>Viridiplantae</taxon>
        <taxon>Streptophyta</taxon>
        <taxon>Embryophyta</taxon>
        <taxon>Tracheophyta</taxon>
        <taxon>Spermatophyta</taxon>
        <taxon>Magnoliopsida</taxon>
        <taxon>eudicotyledons</taxon>
        <taxon>Gunneridae</taxon>
        <taxon>Pentapetalae</taxon>
        <taxon>rosids</taxon>
        <taxon>fabids</taxon>
        <taxon>Rosales</taxon>
        <taxon>Rosaceae</taxon>
        <taxon>Amygdaloideae</taxon>
        <taxon>Amygdaleae</taxon>
        <taxon>Prunus</taxon>
    </lineage>
</organism>
<evidence type="ECO:0000313" key="3">
    <source>
        <dbReference type="Proteomes" id="UP000006882"/>
    </source>
</evidence>
<keyword evidence="1" id="KW-0472">Membrane</keyword>
<accession>A0A251NQ68</accession>
<dbReference type="EMBL" id="CM007656">
    <property type="protein sequence ID" value="ONI01449.1"/>
    <property type="molecule type" value="Genomic_DNA"/>
</dbReference>
<evidence type="ECO:0000313" key="2">
    <source>
        <dbReference type="EMBL" id="ONI01449.1"/>
    </source>
</evidence>
<keyword evidence="1" id="KW-0812">Transmembrane</keyword>